<evidence type="ECO:0008006" key="4">
    <source>
        <dbReference type="Google" id="ProtNLM"/>
    </source>
</evidence>
<protein>
    <recommendedName>
        <fullName evidence="4">DUF5666 domain-containing protein</fullName>
    </recommendedName>
</protein>
<evidence type="ECO:0000313" key="2">
    <source>
        <dbReference type="EMBL" id="GAA5519734.1"/>
    </source>
</evidence>
<feature type="signal peptide" evidence="1">
    <location>
        <begin position="1"/>
        <end position="24"/>
    </location>
</feature>
<gene>
    <name evidence="2" type="ORF">Lsed01_02188</name>
</gene>
<sequence length="123" mass="12625">MRTQTSQFLAALILASGLATGVAACGDAGGDPRDAREPDAVGTVVSVETLGDAITVVFAPDPGYEYFEGTTFAFAEGGALERPDGEPAAASDVAVGERLEVWVDACAESFPVQCADPYGRLLP</sequence>
<keyword evidence="3" id="KW-1185">Reference proteome</keyword>
<name>A0ABP9WJF9_9MICO</name>
<keyword evidence="1" id="KW-0732">Signal</keyword>
<feature type="chain" id="PRO_5045039171" description="DUF5666 domain-containing protein" evidence="1">
    <location>
        <begin position="25"/>
        <end position="123"/>
    </location>
</feature>
<proteinExistence type="predicted"/>
<dbReference type="PROSITE" id="PS51257">
    <property type="entry name" value="PROKAR_LIPOPROTEIN"/>
    <property type="match status" value="1"/>
</dbReference>
<evidence type="ECO:0000256" key="1">
    <source>
        <dbReference type="SAM" id="SignalP"/>
    </source>
</evidence>
<reference evidence="2 3" key="1">
    <citation type="submission" date="2024-02" db="EMBL/GenBank/DDBJ databases">
        <title>Lysinimicrobium sediminis NBRC 112286.</title>
        <authorList>
            <person name="Ichikawa N."/>
            <person name="Katano-Makiyama Y."/>
            <person name="Hidaka K."/>
        </authorList>
    </citation>
    <scope>NUCLEOTIDE SEQUENCE [LARGE SCALE GENOMIC DNA]</scope>
    <source>
        <strain evidence="2 3">NBRC 112286</strain>
    </source>
</reference>
<comment type="caution">
    <text evidence="2">The sequence shown here is derived from an EMBL/GenBank/DDBJ whole genome shotgun (WGS) entry which is preliminary data.</text>
</comment>
<dbReference type="EMBL" id="BAABRR010000012">
    <property type="protein sequence ID" value="GAA5519734.1"/>
    <property type="molecule type" value="Genomic_DNA"/>
</dbReference>
<dbReference type="RefSeq" id="WP_286215253.1">
    <property type="nucleotide sequence ID" value="NZ_AP027736.1"/>
</dbReference>
<accession>A0ABP9WJF9</accession>
<organism evidence="2 3">
    <name type="scientific">Demequina sediminis</name>
    <dbReference type="NCBI Taxonomy" id="1930058"/>
    <lineage>
        <taxon>Bacteria</taxon>
        <taxon>Bacillati</taxon>
        <taxon>Actinomycetota</taxon>
        <taxon>Actinomycetes</taxon>
        <taxon>Micrococcales</taxon>
        <taxon>Demequinaceae</taxon>
        <taxon>Demequina</taxon>
    </lineage>
</organism>
<dbReference type="Proteomes" id="UP001426770">
    <property type="component" value="Unassembled WGS sequence"/>
</dbReference>
<evidence type="ECO:0000313" key="3">
    <source>
        <dbReference type="Proteomes" id="UP001426770"/>
    </source>
</evidence>